<dbReference type="InterPro" id="IPR001296">
    <property type="entry name" value="Glyco_trans_1"/>
</dbReference>
<comment type="caution">
    <text evidence="4">The sequence shown here is derived from an EMBL/GenBank/DDBJ whole genome shotgun (WGS) entry which is preliminary data.</text>
</comment>
<gene>
    <name evidence="4" type="ORF">COX02_01770</name>
</gene>
<dbReference type="EMBL" id="PCSX01000028">
    <property type="protein sequence ID" value="PIP58152.1"/>
    <property type="molecule type" value="Genomic_DNA"/>
</dbReference>
<feature type="domain" description="Glycosyl transferase family 1" evidence="3">
    <location>
        <begin position="183"/>
        <end position="350"/>
    </location>
</feature>
<dbReference type="PANTHER" id="PTHR46401">
    <property type="entry name" value="GLYCOSYLTRANSFERASE WBBK-RELATED"/>
    <property type="match status" value="1"/>
</dbReference>
<dbReference type="AlphaFoldDB" id="A0A2H0BKF9"/>
<keyword evidence="1" id="KW-0808">Transferase</keyword>
<name>A0A2H0BKF9_9BACT</name>
<keyword evidence="2" id="KW-0812">Transmembrane</keyword>
<protein>
    <recommendedName>
        <fullName evidence="3">Glycosyl transferase family 1 domain-containing protein</fullName>
    </recommendedName>
</protein>
<dbReference type="PANTHER" id="PTHR46401:SF2">
    <property type="entry name" value="GLYCOSYLTRANSFERASE WBBK-RELATED"/>
    <property type="match status" value="1"/>
</dbReference>
<evidence type="ECO:0000256" key="1">
    <source>
        <dbReference type="ARBA" id="ARBA00022679"/>
    </source>
</evidence>
<dbReference type="Proteomes" id="UP000229334">
    <property type="component" value="Unassembled WGS sequence"/>
</dbReference>
<feature type="transmembrane region" description="Helical" evidence="2">
    <location>
        <begin position="77"/>
        <end position="95"/>
    </location>
</feature>
<accession>A0A2H0BKF9</accession>
<dbReference type="Pfam" id="PF00534">
    <property type="entry name" value="Glycos_transf_1"/>
    <property type="match status" value="1"/>
</dbReference>
<dbReference type="SUPFAM" id="SSF53756">
    <property type="entry name" value="UDP-Glycosyltransferase/glycogen phosphorylase"/>
    <property type="match status" value="1"/>
</dbReference>
<sequence>MILFYLANLRLPTEKAHGLQIMKTCESLAQLDNLTVKLFLPSRKNSQVLSPFDYYGIKNNFEIIFLPSFNLLRLGKLGFLIQSFMLSFFALFYIVKNRPTVIFSRDWQVLYLLSFFTKKIIWEAHTNQKSLLIKRVINRAKKVITITHQLKQFYCDKFLINQTKIVVISDAVDLDKFNLKIDKNTCRQKLGLPLDKKIVLYAGHLYPWKGVDTLAQASNFLTEDILTIFVGGANLDLENFKTKYGHYENILILGQQAHRDIPIYLRSADLLVLPNTAKDEISRLYTSPMKLFEYLASATPIIASDLPSLREVLTDNNAYLVPADDPLKLASGIKLLLADHQKADMLSKQASLDVLNYTWNKRAEAIASNF</sequence>
<dbReference type="Gene3D" id="3.40.50.2000">
    <property type="entry name" value="Glycogen Phosphorylase B"/>
    <property type="match status" value="2"/>
</dbReference>
<keyword evidence="2" id="KW-0472">Membrane</keyword>
<dbReference type="GO" id="GO:0009103">
    <property type="term" value="P:lipopolysaccharide biosynthetic process"/>
    <property type="evidence" value="ECO:0007669"/>
    <property type="project" value="TreeGrafter"/>
</dbReference>
<evidence type="ECO:0000256" key="2">
    <source>
        <dbReference type="SAM" id="Phobius"/>
    </source>
</evidence>
<evidence type="ECO:0000259" key="3">
    <source>
        <dbReference type="Pfam" id="PF00534"/>
    </source>
</evidence>
<proteinExistence type="predicted"/>
<reference evidence="4 5" key="1">
    <citation type="submission" date="2017-09" db="EMBL/GenBank/DDBJ databases">
        <title>Depth-based differentiation of microbial function through sediment-hosted aquifers and enrichment of novel symbionts in the deep terrestrial subsurface.</title>
        <authorList>
            <person name="Probst A.J."/>
            <person name="Ladd B."/>
            <person name="Jarett J.K."/>
            <person name="Geller-Mcgrath D.E."/>
            <person name="Sieber C.M."/>
            <person name="Emerson J.B."/>
            <person name="Anantharaman K."/>
            <person name="Thomas B.C."/>
            <person name="Malmstrom R."/>
            <person name="Stieglmeier M."/>
            <person name="Klingl A."/>
            <person name="Woyke T."/>
            <person name="Ryan C.M."/>
            <person name="Banfield J.F."/>
        </authorList>
    </citation>
    <scope>NUCLEOTIDE SEQUENCE [LARGE SCALE GENOMIC DNA]</scope>
    <source>
        <strain evidence="4">CG22_combo_CG10-13_8_21_14_all_37_9</strain>
    </source>
</reference>
<evidence type="ECO:0000313" key="5">
    <source>
        <dbReference type="Proteomes" id="UP000229334"/>
    </source>
</evidence>
<keyword evidence="2" id="KW-1133">Transmembrane helix</keyword>
<dbReference type="GO" id="GO:0016757">
    <property type="term" value="F:glycosyltransferase activity"/>
    <property type="evidence" value="ECO:0007669"/>
    <property type="project" value="InterPro"/>
</dbReference>
<dbReference type="CDD" id="cd03801">
    <property type="entry name" value="GT4_PimA-like"/>
    <property type="match status" value="1"/>
</dbReference>
<organism evidence="4 5">
    <name type="scientific">Candidatus Vogelbacteria bacterium CG22_combo_CG10-13_8_21_14_all_37_9</name>
    <dbReference type="NCBI Taxonomy" id="1975046"/>
    <lineage>
        <taxon>Bacteria</taxon>
        <taxon>Candidatus Vogeliibacteriota</taxon>
    </lineage>
</organism>
<evidence type="ECO:0000313" key="4">
    <source>
        <dbReference type="EMBL" id="PIP58152.1"/>
    </source>
</evidence>